<comment type="similarity">
    <text evidence="5">Belongs to the zinc-containing alcohol dehydrogenase family.</text>
</comment>
<evidence type="ECO:0000256" key="3">
    <source>
        <dbReference type="ARBA" id="ARBA00022833"/>
    </source>
</evidence>
<dbReference type="Pfam" id="PF08240">
    <property type="entry name" value="ADH_N"/>
    <property type="match status" value="1"/>
</dbReference>
<dbReference type="SMART" id="SM00829">
    <property type="entry name" value="PKS_ER"/>
    <property type="match status" value="1"/>
</dbReference>
<evidence type="ECO:0000313" key="7">
    <source>
        <dbReference type="EMBL" id="EFG81784.1"/>
    </source>
</evidence>
<proteinExistence type="inferred from homology"/>
<organism evidence="7 8">
    <name type="scientific">Corynebacterium ammoniagenes DSM 20306</name>
    <dbReference type="NCBI Taxonomy" id="649754"/>
    <lineage>
        <taxon>Bacteria</taxon>
        <taxon>Bacillati</taxon>
        <taxon>Actinomycetota</taxon>
        <taxon>Actinomycetes</taxon>
        <taxon>Mycobacteriales</taxon>
        <taxon>Corynebacteriaceae</taxon>
        <taxon>Corynebacterium</taxon>
    </lineage>
</organism>
<evidence type="ECO:0000313" key="8">
    <source>
        <dbReference type="Proteomes" id="UP000006015"/>
    </source>
</evidence>
<evidence type="ECO:0000259" key="6">
    <source>
        <dbReference type="SMART" id="SM00829"/>
    </source>
</evidence>
<feature type="domain" description="Enoyl reductase (ER)" evidence="6">
    <location>
        <begin position="24"/>
        <end position="355"/>
    </location>
</feature>
<evidence type="ECO:0000256" key="5">
    <source>
        <dbReference type="RuleBase" id="RU361277"/>
    </source>
</evidence>
<dbReference type="InterPro" id="IPR002328">
    <property type="entry name" value="ADH_Zn_CS"/>
</dbReference>
<dbReference type="InterPro" id="IPR020843">
    <property type="entry name" value="ER"/>
</dbReference>
<protein>
    <submittedName>
        <fullName evidence="7">GroES-like protein</fullName>
    </submittedName>
</protein>
<dbReference type="InterPro" id="IPR013154">
    <property type="entry name" value="ADH-like_N"/>
</dbReference>
<evidence type="ECO:0000256" key="2">
    <source>
        <dbReference type="ARBA" id="ARBA00022723"/>
    </source>
</evidence>
<reference evidence="7 8" key="1">
    <citation type="submission" date="2010-04" db="EMBL/GenBank/DDBJ databases">
        <authorList>
            <person name="Weinstock G."/>
            <person name="Sodergren E."/>
            <person name="Clifton S."/>
            <person name="Fulton L."/>
            <person name="Fulton B."/>
            <person name="Courtney L."/>
            <person name="Fronick C."/>
            <person name="Harrison M."/>
            <person name="Strong C."/>
            <person name="Farmer C."/>
            <person name="Delahaunty K."/>
            <person name="Markovic C."/>
            <person name="Hall O."/>
            <person name="Minx P."/>
            <person name="Tomlinson C."/>
            <person name="Mitreva M."/>
            <person name="Hou S."/>
            <person name="Wollam A."/>
            <person name="Pepin K.H."/>
            <person name="Johnson M."/>
            <person name="Bhonagiri V."/>
            <person name="Zhang X."/>
            <person name="Suruliraj S."/>
            <person name="Warren W."/>
            <person name="Chinwalla A."/>
            <person name="Mardis E.R."/>
            <person name="Wilson R.K."/>
        </authorList>
    </citation>
    <scope>NUCLEOTIDE SEQUENCE [LARGE SCALE GENOMIC DNA]</scope>
    <source>
        <strain evidence="7 8">DSM 20306</strain>
    </source>
</reference>
<dbReference type="PROSITE" id="PS00059">
    <property type="entry name" value="ADH_ZINC"/>
    <property type="match status" value="1"/>
</dbReference>
<dbReference type="PANTHER" id="PTHR42813">
    <property type="entry name" value="ZINC-TYPE ALCOHOL DEHYDROGENASE-LIKE"/>
    <property type="match status" value="1"/>
</dbReference>
<dbReference type="Proteomes" id="UP000006015">
    <property type="component" value="Unassembled WGS sequence"/>
</dbReference>
<dbReference type="InterPro" id="IPR011032">
    <property type="entry name" value="GroES-like_sf"/>
</dbReference>
<name>A0ABP2IKH9_CORAM</name>
<sequence>MVRLLKHVLIDDLKEKSMRQVVLHAPGDIRVEDVAKSSIVEPTDAVIRVTAACVCGSDLWPYRDLEDVQGPSHMGHEYIGVVEEIGEDVSTVEVGDFVVGSFVASDNTCEICEAGFQSRCIHQVMMGSIGTQADYARIPLADGTLVKVHGTPNEEQTKSLLAASDVLGTGWFAADAAQVGPGKTVAVVGDGAVGLLGILAAKQMGAERIIAMSRHADRQALARQFGATDIVEERGDVGVAKIKELTGGYGAHSTIEAVGTQESMTQAIGATRPGGHVGFVGVSHGVELDGTDLFVSTVGLLGGPAPVRRFLPELIDLIMTDQINPGAVFDLVLPIEEAAEAYKAMDERRATKVMLTL</sequence>
<dbReference type="EMBL" id="ADNS01000007">
    <property type="protein sequence ID" value="EFG81784.1"/>
    <property type="molecule type" value="Genomic_DNA"/>
</dbReference>
<dbReference type="Gene3D" id="3.90.180.10">
    <property type="entry name" value="Medium-chain alcohol dehydrogenases, catalytic domain"/>
    <property type="match status" value="1"/>
</dbReference>
<keyword evidence="8" id="KW-1185">Reference proteome</keyword>
<keyword evidence="2 5" id="KW-0479">Metal-binding</keyword>
<comment type="cofactor">
    <cofactor evidence="1 5">
        <name>Zn(2+)</name>
        <dbReference type="ChEBI" id="CHEBI:29105"/>
    </cofactor>
</comment>
<dbReference type="SUPFAM" id="SSF50129">
    <property type="entry name" value="GroES-like"/>
    <property type="match status" value="1"/>
</dbReference>
<accession>A0ABP2IKH9</accession>
<dbReference type="SUPFAM" id="SSF51735">
    <property type="entry name" value="NAD(P)-binding Rossmann-fold domains"/>
    <property type="match status" value="1"/>
</dbReference>
<dbReference type="InterPro" id="IPR013149">
    <property type="entry name" value="ADH-like_C"/>
</dbReference>
<keyword evidence="3 5" id="KW-0862">Zinc</keyword>
<evidence type="ECO:0000256" key="1">
    <source>
        <dbReference type="ARBA" id="ARBA00001947"/>
    </source>
</evidence>
<dbReference type="InterPro" id="IPR036291">
    <property type="entry name" value="NAD(P)-bd_dom_sf"/>
</dbReference>
<gene>
    <name evidence="7" type="ORF">HMPREF0281_01149</name>
</gene>
<dbReference type="Pfam" id="PF00107">
    <property type="entry name" value="ADH_zinc_N"/>
    <property type="match status" value="1"/>
</dbReference>
<dbReference type="PANTHER" id="PTHR42813:SF2">
    <property type="entry name" value="DEHYDROGENASE, ZINC-CONTAINING, PUTATIVE (AFU_ORTHOLOGUE AFUA_2G02810)-RELATED"/>
    <property type="match status" value="1"/>
</dbReference>
<evidence type="ECO:0000256" key="4">
    <source>
        <dbReference type="ARBA" id="ARBA00023002"/>
    </source>
</evidence>
<comment type="caution">
    <text evidence="7">The sequence shown here is derived from an EMBL/GenBank/DDBJ whole genome shotgun (WGS) entry which is preliminary data.</text>
</comment>
<dbReference type="CDD" id="cd08287">
    <property type="entry name" value="FDH_like_ADH3"/>
    <property type="match status" value="1"/>
</dbReference>
<dbReference type="Gene3D" id="3.40.50.720">
    <property type="entry name" value="NAD(P)-binding Rossmann-like Domain"/>
    <property type="match status" value="1"/>
</dbReference>
<keyword evidence="4" id="KW-0560">Oxidoreductase</keyword>